<dbReference type="AlphaFoldDB" id="A0A933GLE4"/>
<dbReference type="InterPro" id="IPR000014">
    <property type="entry name" value="PAS"/>
</dbReference>
<dbReference type="Pfam" id="PF00072">
    <property type="entry name" value="Response_reg"/>
    <property type="match status" value="1"/>
</dbReference>
<dbReference type="EMBL" id="JACQWF010000292">
    <property type="protein sequence ID" value="MBI4596028.1"/>
    <property type="molecule type" value="Genomic_DNA"/>
</dbReference>
<dbReference type="GO" id="GO:0000155">
    <property type="term" value="F:phosphorelay sensor kinase activity"/>
    <property type="evidence" value="ECO:0007669"/>
    <property type="project" value="InterPro"/>
</dbReference>
<keyword evidence="13" id="KW-0067">ATP-binding</keyword>
<dbReference type="SMART" id="SM00091">
    <property type="entry name" value="PAS"/>
    <property type="match status" value="1"/>
</dbReference>
<evidence type="ECO:0000256" key="15">
    <source>
        <dbReference type="ARBA" id="ARBA00023012"/>
    </source>
</evidence>
<evidence type="ECO:0000256" key="8">
    <source>
        <dbReference type="ARBA" id="ARBA00022553"/>
    </source>
</evidence>
<evidence type="ECO:0000256" key="6">
    <source>
        <dbReference type="ARBA" id="ARBA00022485"/>
    </source>
</evidence>
<accession>A0A933GLE4</accession>
<feature type="domain" description="Response regulatory" evidence="22">
    <location>
        <begin position="14"/>
        <end position="132"/>
    </location>
</feature>
<feature type="coiled-coil region" evidence="20">
    <location>
        <begin position="334"/>
        <end position="361"/>
    </location>
</feature>
<keyword evidence="9" id="KW-0808">Transferase</keyword>
<dbReference type="SMART" id="SM00448">
    <property type="entry name" value="REC"/>
    <property type="match status" value="1"/>
</dbReference>
<dbReference type="PROSITE" id="PS50110">
    <property type="entry name" value="RESPONSE_REGULATORY"/>
    <property type="match status" value="1"/>
</dbReference>
<dbReference type="InterPro" id="IPR050482">
    <property type="entry name" value="Sensor_HK_TwoCompSys"/>
</dbReference>
<dbReference type="CDD" id="cd00130">
    <property type="entry name" value="PAS"/>
    <property type="match status" value="1"/>
</dbReference>
<evidence type="ECO:0000256" key="4">
    <source>
        <dbReference type="ARBA" id="ARBA00012438"/>
    </source>
</evidence>
<keyword evidence="11" id="KW-0547">Nucleotide-binding</keyword>
<dbReference type="PRINTS" id="PR00344">
    <property type="entry name" value="BCTRLSENSOR"/>
</dbReference>
<dbReference type="GO" id="GO:0005737">
    <property type="term" value="C:cytoplasm"/>
    <property type="evidence" value="ECO:0007669"/>
    <property type="project" value="UniProtKB-SubCell"/>
</dbReference>
<evidence type="ECO:0000259" key="23">
    <source>
        <dbReference type="PROSITE" id="PS50112"/>
    </source>
</evidence>
<evidence type="ECO:0000256" key="1">
    <source>
        <dbReference type="ARBA" id="ARBA00000085"/>
    </source>
</evidence>
<evidence type="ECO:0000256" key="13">
    <source>
        <dbReference type="ARBA" id="ARBA00022840"/>
    </source>
</evidence>
<organism evidence="25 26">
    <name type="scientific">Tectimicrobiota bacterium</name>
    <dbReference type="NCBI Taxonomy" id="2528274"/>
    <lineage>
        <taxon>Bacteria</taxon>
        <taxon>Pseudomonadati</taxon>
        <taxon>Nitrospinota/Tectimicrobiota group</taxon>
        <taxon>Candidatus Tectimicrobiota</taxon>
    </lineage>
</organism>
<evidence type="ECO:0000256" key="18">
    <source>
        <dbReference type="ARBA" id="ARBA00030800"/>
    </source>
</evidence>
<dbReference type="Pfam" id="PF02518">
    <property type="entry name" value="HATPase_c"/>
    <property type="match status" value="1"/>
</dbReference>
<dbReference type="SUPFAM" id="SSF55874">
    <property type="entry name" value="ATPase domain of HSP90 chaperone/DNA topoisomerase II/histidine kinase"/>
    <property type="match status" value="1"/>
</dbReference>
<dbReference type="InterPro" id="IPR003594">
    <property type="entry name" value="HATPase_dom"/>
</dbReference>
<keyword evidence="15" id="KW-0902">Two-component regulatory system</keyword>
<comment type="subcellular location">
    <subcellularLocation>
        <location evidence="3">Cytoplasm</location>
    </subcellularLocation>
</comment>
<gene>
    <name evidence="25" type="ORF">HY730_06575</name>
</gene>
<keyword evidence="7" id="KW-0963">Cytoplasm</keyword>
<proteinExistence type="predicted"/>
<dbReference type="PROSITE" id="PS50113">
    <property type="entry name" value="PAC"/>
    <property type="match status" value="1"/>
</dbReference>
<dbReference type="InterPro" id="IPR035965">
    <property type="entry name" value="PAS-like_dom_sf"/>
</dbReference>
<keyword evidence="14" id="KW-0408">Iron</keyword>
<evidence type="ECO:0000256" key="3">
    <source>
        <dbReference type="ARBA" id="ARBA00004496"/>
    </source>
</evidence>
<evidence type="ECO:0000256" key="5">
    <source>
        <dbReference type="ARBA" id="ARBA00017322"/>
    </source>
</evidence>
<protein>
    <recommendedName>
        <fullName evidence="5">Oxygen sensor histidine kinase NreB</fullName>
        <ecNumber evidence="4">2.7.13.3</ecNumber>
    </recommendedName>
    <alternativeName>
        <fullName evidence="18">Nitrogen regulation protein B</fullName>
    </alternativeName>
</protein>
<dbReference type="CDD" id="cd16917">
    <property type="entry name" value="HATPase_UhpB-NarQ-NarX-like"/>
    <property type="match status" value="1"/>
</dbReference>
<dbReference type="NCBIfam" id="TIGR00229">
    <property type="entry name" value="sensory_box"/>
    <property type="match status" value="1"/>
</dbReference>
<dbReference type="InterPro" id="IPR001789">
    <property type="entry name" value="Sig_transdc_resp-reg_receiver"/>
</dbReference>
<dbReference type="InterPro" id="IPR005467">
    <property type="entry name" value="His_kinase_dom"/>
</dbReference>
<dbReference type="InterPro" id="IPR036890">
    <property type="entry name" value="HATPase_C_sf"/>
</dbReference>
<dbReference type="SUPFAM" id="SSF55785">
    <property type="entry name" value="PYP-like sensor domain (PAS domain)"/>
    <property type="match status" value="1"/>
</dbReference>
<name>A0A933GLE4_UNCTE</name>
<evidence type="ECO:0000256" key="2">
    <source>
        <dbReference type="ARBA" id="ARBA00001966"/>
    </source>
</evidence>
<dbReference type="SUPFAM" id="SSF52172">
    <property type="entry name" value="CheY-like"/>
    <property type="match status" value="1"/>
</dbReference>
<feature type="domain" description="PAC" evidence="24">
    <location>
        <begin position="236"/>
        <end position="288"/>
    </location>
</feature>
<dbReference type="GO" id="GO:0046983">
    <property type="term" value="F:protein dimerization activity"/>
    <property type="evidence" value="ECO:0007669"/>
    <property type="project" value="InterPro"/>
</dbReference>
<dbReference type="Gene3D" id="3.40.50.2300">
    <property type="match status" value="1"/>
</dbReference>
<evidence type="ECO:0000256" key="11">
    <source>
        <dbReference type="ARBA" id="ARBA00022741"/>
    </source>
</evidence>
<dbReference type="SMART" id="SM00387">
    <property type="entry name" value="HATPase_c"/>
    <property type="match status" value="1"/>
</dbReference>
<evidence type="ECO:0000259" key="22">
    <source>
        <dbReference type="PROSITE" id="PS50110"/>
    </source>
</evidence>
<keyword evidence="10" id="KW-0479">Metal-binding</keyword>
<evidence type="ECO:0000313" key="25">
    <source>
        <dbReference type="EMBL" id="MBI4596028.1"/>
    </source>
</evidence>
<dbReference type="Gene3D" id="3.30.450.20">
    <property type="entry name" value="PAS domain"/>
    <property type="match status" value="1"/>
</dbReference>
<dbReference type="SMART" id="SM00086">
    <property type="entry name" value="PAC"/>
    <property type="match status" value="1"/>
</dbReference>
<dbReference type="InterPro" id="IPR001610">
    <property type="entry name" value="PAC"/>
</dbReference>
<evidence type="ECO:0000256" key="12">
    <source>
        <dbReference type="ARBA" id="ARBA00022777"/>
    </source>
</evidence>
<dbReference type="PANTHER" id="PTHR24421:SF10">
    <property type="entry name" value="NITRATE_NITRITE SENSOR PROTEIN NARQ"/>
    <property type="match status" value="1"/>
</dbReference>
<dbReference type="GO" id="GO:0051539">
    <property type="term" value="F:4 iron, 4 sulfur cluster binding"/>
    <property type="evidence" value="ECO:0007669"/>
    <property type="project" value="UniProtKB-KW"/>
</dbReference>
<dbReference type="InterPro" id="IPR011712">
    <property type="entry name" value="Sig_transdc_His_kin_sub3_dim/P"/>
</dbReference>
<keyword evidence="16" id="KW-0411">Iron-sulfur</keyword>
<feature type="coiled-coil region" evidence="20">
    <location>
        <begin position="138"/>
        <end position="165"/>
    </location>
</feature>
<dbReference type="Gene3D" id="1.20.5.1930">
    <property type="match status" value="1"/>
</dbReference>
<dbReference type="PROSITE" id="PS50109">
    <property type="entry name" value="HIS_KIN"/>
    <property type="match status" value="1"/>
</dbReference>
<dbReference type="GO" id="GO:0006355">
    <property type="term" value="P:regulation of DNA-templated transcription"/>
    <property type="evidence" value="ECO:0007669"/>
    <property type="project" value="InterPro"/>
</dbReference>
<comment type="cofactor">
    <cofactor evidence="2">
        <name>[4Fe-4S] cluster</name>
        <dbReference type="ChEBI" id="CHEBI:49883"/>
    </cofactor>
</comment>
<evidence type="ECO:0000256" key="16">
    <source>
        <dbReference type="ARBA" id="ARBA00023014"/>
    </source>
</evidence>
<dbReference type="EC" id="2.7.13.3" evidence="4"/>
<keyword evidence="20" id="KW-0175">Coiled coil</keyword>
<evidence type="ECO:0000256" key="20">
    <source>
        <dbReference type="SAM" id="Coils"/>
    </source>
</evidence>
<keyword evidence="6" id="KW-0004">4Fe-4S</keyword>
<dbReference type="GO" id="GO:0016020">
    <property type="term" value="C:membrane"/>
    <property type="evidence" value="ECO:0007669"/>
    <property type="project" value="InterPro"/>
</dbReference>
<evidence type="ECO:0000256" key="7">
    <source>
        <dbReference type="ARBA" id="ARBA00022490"/>
    </source>
</evidence>
<evidence type="ECO:0000256" key="10">
    <source>
        <dbReference type="ARBA" id="ARBA00022723"/>
    </source>
</evidence>
<evidence type="ECO:0000256" key="9">
    <source>
        <dbReference type="ARBA" id="ARBA00022679"/>
    </source>
</evidence>
<dbReference type="PROSITE" id="PS50112">
    <property type="entry name" value="PAS"/>
    <property type="match status" value="1"/>
</dbReference>
<feature type="domain" description="PAS" evidence="23">
    <location>
        <begin position="162"/>
        <end position="233"/>
    </location>
</feature>
<evidence type="ECO:0000313" key="26">
    <source>
        <dbReference type="Proteomes" id="UP000772181"/>
    </source>
</evidence>
<evidence type="ECO:0000259" key="24">
    <source>
        <dbReference type="PROSITE" id="PS50113"/>
    </source>
</evidence>
<reference evidence="25" key="1">
    <citation type="submission" date="2020-07" db="EMBL/GenBank/DDBJ databases">
        <title>Huge and variable diversity of episymbiotic CPR bacteria and DPANN archaea in groundwater ecosystems.</title>
        <authorList>
            <person name="He C.Y."/>
            <person name="Keren R."/>
            <person name="Whittaker M."/>
            <person name="Farag I.F."/>
            <person name="Doudna J."/>
            <person name="Cate J.H.D."/>
            <person name="Banfield J.F."/>
        </authorList>
    </citation>
    <scope>NUCLEOTIDE SEQUENCE</scope>
    <source>
        <strain evidence="25">NC_groundwater_1482_Ag_S-0.65um_47_24</strain>
    </source>
</reference>
<sequence length="506" mass="57291">MMQDMKDEILRKAKILIVDDQEDIILILEETLQSQGFSCFKSTPDPRQVLTLFTEFHPDLMILDLLMPHLNGFELMEQLEPLIEADGCLPILVLTGDSGRDAKQKALSGGAKDYLTKPFSPGELLLRIKNLLESRFLYLQLERENRVLEKRVDERTKELAQIQARYQSLVDISPDSIILTDLEGRILFSNHRAAALHGYESSQKMERLSIFDLIAVEDHKMVLEEARKTLETDNVRSCEYTSLRRDGSFFDAEVRASAIQDAQGNPQAFIIVIRDITERKQAEESLKELSKYVLVLQEEERKRVARELHDGVNQILSSIKFRMNALDDKLSVLNESVIKEVVRTKELLDQAIEEVRRISKNLRPSALDNLGLMAAITGLCDDFRERTGKVIELESGEFPMVLSTEMETNLYRFIQEALGNVEKHSGAKKVKIHVSQEGPFFMVAIKDDGSGFKVSEVNQEKTKKRGLGLSHMRERAGIISGALSIQSSPGHGTEITIRIPLRGGEQ</sequence>
<evidence type="ECO:0000256" key="19">
    <source>
        <dbReference type="PROSITE-ProRule" id="PRU00169"/>
    </source>
</evidence>
<dbReference type="PANTHER" id="PTHR24421">
    <property type="entry name" value="NITRATE/NITRITE SENSOR PROTEIN NARX-RELATED"/>
    <property type="match status" value="1"/>
</dbReference>
<feature type="domain" description="Histidine kinase" evidence="21">
    <location>
        <begin position="303"/>
        <end position="503"/>
    </location>
</feature>
<dbReference type="Pfam" id="PF07730">
    <property type="entry name" value="HisKA_3"/>
    <property type="match status" value="1"/>
</dbReference>
<evidence type="ECO:0000259" key="21">
    <source>
        <dbReference type="PROSITE" id="PS50109"/>
    </source>
</evidence>
<comment type="catalytic activity">
    <reaction evidence="1">
        <text>ATP + protein L-histidine = ADP + protein N-phospho-L-histidine.</text>
        <dbReference type="EC" id="2.7.13.3"/>
    </reaction>
</comment>
<keyword evidence="12" id="KW-0418">Kinase</keyword>
<dbReference type="InterPro" id="IPR011006">
    <property type="entry name" value="CheY-like_superfamily"/>
</dbReference>
<dbReference type="InterPro" id="IPR004358">
    <property type="entry name" value="Sig_transdc_His_kin-like_C"/>
</dbReference>
<comment type="caution">
    <text evidence="25">The sequence shown here is derived from an EMBL/GenBank/DDBJ whole genome shotgun (WGS) entry which is preliminary data.</text>
</comment>
<dbReference type="Proteomes" id="UP000772181">
    <property type="component" value="Unassembled WGS sequence"/>
</dbReference>
<dbReference type="InterPro" id="IPR013767">
    <property type="entry name" value="PAS_fold"/>
</dbReference>
<dbReference type="GO" id="GO:0005524">
    <property type="term" value="F:ATP binding"/>
    <property type="evidence" value="ECO:0007669"/>
    <property type="project" value="UniProtKB-KW"/>
</dbReference>
<dbReference type="GO" id="GO:0046872">
    <property type="term" value="F:metal ion binding"/>
    <property type="evidence" value="ECO:0007669"/>
    <property type="project" value="UniProtKB-KW"/>
</dbReference>
<evidence type="ECO:0000256" key="14">
    <source>
        <dbReference type="ARBA" id="ARBA00023004"/>
    </source>
</evidence>
<dbReference type="Pfam" id="PF00989">
    <property type="entry name" value="PAS"/>
    <property type="match status" value="1"/>
</dbReference>
<feature type="modified residue" description="4-aspartylphosphate" evidence="19">
    <location>
        <position position="64"/>
    </location>
</feature>
<dbReference type="Gene3D" id="3.30.565.10">
    <property type="entry name" value="Histidine kinase-like ATPase, C-terminal domain"/>
    <property type="match status" value="1"/>
</dbReference>
<dbReference type="InterPro" id="IPR000700">
    <property type="entry name" value="PAS-assoc_C"/>
</dbReference>
<comment type="function">
    <text evidence="17">Member of the two-component regulatory system NreB/NreC involved in the control of dissimilatory nitrate/nitrite reduction in response to oxygen. NreB functions as a direct oxygen sensor histidine kinase which is autophosphorylated, in the absence of oxygen, probably at the conserved histidine residue, and transfers its phosphate group probably to a conserved aspartate residue of NreC. NreB/NreC activates the expression of the nitrate (narGHJI) and nitrite (nir) reductase operons, as well as the putative nitrate transporter gene narT.</text>
</comment>
<keyword evidence="8 19" id="KW-0597">Phosphoprotein</keyword>
<evidence type="ECO:0000256" key="17">
    <source>
        <dbReference type="ARBA" id="ARBA00024827"/>
    </source>
</evidence>